<dbReference type="EC" id="2.7.13.3" evidence="2"/>
<evidence type="ECO:0000259" key="10">
    <source>
        <dbReference type="Pfam" id="PF02518"/>
    </source>
</evidence>
<keyword evidence="6 12" id="KW-0418">Kinase</keyword>
<keyword evidence="9" id="KW-0472">Membrane</keyword>
<evidence type="ECO:0000256" key="8">
    <source>
        <dbReference type="ARBA" id="ARBA00023012"/>
    </source>
</evidence>
<sequence length="367" mass="37995">MRWRTTAFAAAVTLVGIPAGVAVGGGTVTAAGVGALAPALAVAVLLARRWPLAALLVSWATVVAHRTAGLVEVGWVWPASAAFALAVVAGRAGWAYLVGAVGVAFAANWEWSVAGHQPEWVAAHVGVEALWLAVVLAGATAYRDRRRWQEEAAARLRQAEHEREVDSARRRAEERVRVAREVHDVVAHTLAAVGVHLNVALDTIETEPAEARAALRLAQDVRGAAMADLKSLVGVLRDGTAPVAGLDGIDDLVRRSGLAVTLDETGDRGGVPAPASRAAYRIVQEALTNSVRHGAATRADVVLRYGPRELTVAVTDNGAAAGDAVRGGEGHGILGMRERVAALGGTLTAGPAYGGGFTVRATIPTEV</sequence>
<evidence type="ECO:0000256" key="4">
    <source>
        <dbReference type="ARBA" id="ARBA00022679"/>
    </source>
</evidence>
<dbReference type="Gene3D" id="1.20.5.1930">
    <property type="match status" value="1"/>
</dbReference>
<dbReference type="GO" id="GO:0016301">
    <property type="term" value="F:kinase activity"/>
    <property type="evidence" value="ECO:0007669"/>
    <property type="project" value="UniProtKB-KW"/>
</dbReference>
<dbReference type="EMBL" id="JBHLUH010000061">
    <property type="protein sequence ID" value="MFC0531812.1"/>
    <property type="molecule type" value="Genomic_DNA"/>
</dbReference>
<reference evidence="12 13" key="1">
    <citation type="submission" date="2024-09" db="EMBL/GenBank/DDBJ databases">
        <authorList>
            <person name="Sun Q."/>
            <person name="Mori K."/>
        </authorList>
    </citation>
    <scope>NUCLEOTIDE SEQUENCE [LARGE SCALE GENOMIC DNA]</scope>
    <source>
        <strain evidence="12 13">TBRC 3947</strain>
    </source>
</reference>
<evidence type="ECO:0000256" key="1">
    <source>
        <dbReference type="ARBA" id="ARBA00000085"/>
    </source>
</evidence>
<feature type="transmembrane region" description="Helical" evidence="9">
    <location>
        <begin position="83"/>
        <end position="109"/>
    </location>
</feature>
<evidence type="ECO:0000313" key="13">
    <source>
        <dbReference type="Proteomes" id="UP001589867"/>
    </source>
</evidence>
<keyword evidence="8" id="KW-0902">Two-component regulatory system</keyword>
<keyword evidence="9" id="KW-1133">Transmembrane helix</keyword>
<dbReference type="Pfam" id="PF02518">
    <property type="entry name" value="HATPase_c"/>
    <property type="match status" value="1"/>
</dbReference>
<organism evidence="12 13">
    <name type="scientific">Phytohabitans kaempferiae</name>
    <dbReference type="NCBI Taxonomy" id="1620943"/>
    <lineage>
        <taxon>Bacteria</taxon>
        <taxon>Bacillati</taxon>
        <taxon>Actinomycetota</taxon>
        <taxon>Actinomycetes</taxon>
        <taxon>Micromonosporales</taxon>
        <taxon>Micromonosporaceae</taxon>
    </lineage>
</organism>
<feature type="domain" description="Signal transduction histidine kinase subgroup 3 dimerisation and phosphoacceptor" evidence="11">
    <location>
        <begin position="174"/>
        <end position="239"/>
    </location>
</feature>
<dbReference type="Proteomes" id="UP001589867">
    <property type="component" value="Unassembled WGS sequence"/>
</dbReference>
<keyword evidence="4" id="KW-0808">Transferase</keyword>
<feature type="domain" description="Histidine kinase/HSP90-like ATPase" evidence="10">
    <location>
        <begin position="277"/>
        <end position="366"/>
    </location>
</feature>
<feature type="transmembrane region" description="Helical" evidence="9">
    <location>
        <begin position="121"/>
        <end position="142"/>
    </location>
</feature>
<comment type="caution">
    <text evidence="12">The sequence shown here is derived from an EMBL/GenBank/DDBJ whole genome shotgun (WGS) entry which is preliminary data.</text>
</comment>
<dbReference type="Gene3D" id="3.30.565.10">
    <property type="entry name" value="Histidine kinase-like ATPase, C-terminal domain"/>
    <property type="match status" value="1"/>
</dbReference>
<evidence type="ECO:0000256" key="9">
    <source>
        <dbReference type="SAM" id="Phobius"/>
    </source>
</evidence>
<dbReference type="InterPro" id="IPR050482">
    <property type="entry name" value="Sensor_HK_TwoCompSys"/>
</dbReference>
<evidence type="ECO:0000259" key="11">
    <source>
        <dbReference type="Pfam" id="PF07730"/>
    </source>
</evidence>
<dbReference type="RefSeq" id="WP_377256891.1">
    <property type="nucleotide sequence ID" value="NZ_JBHLUH010000061.1"/>
</dbReference>
<dbReference type="Pfam" id="PF07730">
    <property type="entry name" value="HisKA_3"/>
    <property type="match status" value="1"/>
</dbReference>
<dbReference type="CDD" id="cd16917">
    <property type="entry name" value="HATPase_UhpB-NarQ-NarX-like"/>
    <property type="match status" value="1"/>
</dbReference>
<proteinExistence type="predicted"/>
<evidence type="ECO:0000313" key="12">
    <source>
        <dbReference type="EMBL" id="MFC0531812.1"/>
    </source>
</evidence>
<dbReference type="InterPro" id="IPR003594">
    <property type="entry name" value="HATPase_dom"/>
</dbReference>
<evidence type="ECO:0000256" key="2">
    <source>
        <dbReference type="ARBA" id="ARBA00012438"/>
    </source>
</evidence>
<gene>
    <name evidence="12" type="ORF">ACFFIA_29605</name>
</gene>
<protein>
    <recommendedName>
        <fullName evidence="2">histidine kinase</fullName>
        <ecNumber evidence="2">2.7.13.3</ecNumber>
    </recommendedName>
</protein>
<dbReference type="SUPFAM" id="SSF55874">
    <property type="entry name" value="ATPase domain of HSP90 chaperone/DNA topoisomerase II/histidine kinase"/>
    <property type="match status" value="1"/>
</dbReference>
<evidence type="ECO:0000256" key="6">
    <source>
        <dbReference type="ARBA" id="ARBA00022777"/>
    </source>
</evidence>
<dbReference type="InterPro" id="IPR011712">
    <property type="entry name" value="Sig_transdc_His_kin_sub3_dim/P"/>
</dbReference>
<dbReference type="PANTHER" id="PTHR24421">
    <property type="entry name" value="NITRATE/NITRITE SENSOR PROTEIN NARX-RELATED"/>
    <property type="match status" value="1"/>
</dbReference>
<accession>A0ABV6MBI7</accession>
<name>A0ABV6MBI7_9ACTN</name>
<comment type="catalytic activity">
    <reaction evidence="1">
        <text>ATP + protein L-histidine = ADP + protein N-phospho-L-histidine.</text>
        <dbReference type="EC" id="2.7.13.3"/>
    </reaction>
</comment>
<evidence type="ECO:0000256" key="7">
    <source>
        <dbReference type="ARBA" id="ARBA00022840"/>
    </source>
</evidence>
<keyword evidence="9" id="KW-0812">Transmembrane</keyword>
<evidence type="ECO:0000256" key="3">
    <source>
        <dbReference type="ARBA" id="ARBA00022553"/>
    </source>
</evidence>
<dbReference type="PANTHER" id="PTHR24421:SF10">
    <property type="entry name" value="NITRATE_NITRITE SENSOR PROTEIN NARQ"/>
    <property type="match status" value="1"/>
</dbReference>
<keyword evidence="7" id="KW-0067">ATP-binding</keyword>
<keyword evidence="3" id="KW-0597">Phosphoprotein</keyword>
<keyword evidence="5" id="KW-0547">Nucleotide-binding</keyword>
<evidence type="ECO:0000256" key="5">
    <source>
        <dbReference type="ARBA" id="ARBA00022741"/>
    </source>
</evidence>
<keyword evidence="13" id="KW-1185">Reference proteome</keyword>
<dbReference type="InterPro" id="IPR036890">
    <property type="entry name" value="HATPase_C_sf"/>
</dbReference>